<dbReference type="Pfam" id="PF05699">
    <property type="entry name" value="Dimer_Tnp_hAT"/>
    <property type="match status" value="1"/>
</dbReference>
<dbReference type="SUPFAM" id="SSF53098">
    <property type="entry name" value="Ribonuclease H-like"/>
    <property type="match status" value="1"/>
</dbReference>
<dbReference type="EMBL" id="JBIYXZ010002076">
    <property type="protein sequence ID" value="KAL3056623.1"/>
    <property type="molecule type" value="Genomic_DNA"/>
</dbReference>
<reference evidence="2 3" key="1">
    <citation type="journal article" date="2022" name="G3 (Bethesda)">
        <title>Evaluating Illumina-, Nanopore-, and PacBio-based genome assembly strategies with the bald notothen, Trematomus borchgrevinki.</title>
        <authorList>
            <person name="Rayamajhi N."/>
            <person name="Cheng C.C."/>
            <person name="Catchen J.M."/>
        </authorList>
    </citation>
    <scope>NUCLEOTIDE SEQUENCE [LARGE SCALE GENOMIC DNA]</scope>
    <source>
        <strain evidence="2">AGRC-2024</strain>
    </source>
</reference>
<sequence>MCDTLNELALLSECLQKRTTSVAYADKLIHRSIRFINGLGERPGTKVLAAENAISEGRLGTVVLTDNSKIVTINRQQFLRSLSNNLSHRMFTTASSRGAASQAQSDSDYVHLLAQLKVLERDNWPPAQTMPPGYGEVQVSELCQRFRLPTVSVINAFRDFVESTVDDATPAKLRPLMYCTRFIPYSTAECERGFSQMNLIITPTRNRLLIERVSTLMFIKLHGPPLTQWDPTGYVTTWLRRHRSAEDKRSRQAAAESHKDPDPLWRFL</sequence>
<reference evidence="2 3" key="2">
    <citation type="journal article" date="2024" name="G3 (Bethesda)">
        <title>The genome of the cryopelagic Antarctic bald notothen, Trematomus borchgrevinki.</title>
        <authorList>
            <person name="Rayamajhi N."/>
            <person name="Rivera-Colon A.G."/>
            <person name="Minhas B.F."/>
            <person name="Cheng C.C."/>
            <person name="Catchen J.M."/>
        </authorList>
    </citation>
    <scope>NUCLEOTIDE SEQUENCE [LARGE SCALE GENOMIC DNA]</scope>
    <source>
        <strain evidence="2">AGRC-2024</strain>
    </source>
</reference>
<gene>
    <name evidence="2" type="ORF">OYC64_019161</name>
</gene>
<keyword evidence="3" id="KW-1185">Reference proteome</keyword>
<dbReference type="InterPro" id="IPR012337">
    <property type="entry name" value="RNaseH-like_sf"/>
</dbReference>
<evidence type="ECO:0000313" key="3">
    <source>
        <dbReference type="Proteomes" id="UP001619887"/>
    </source>
</evidence>
<feature type="domain" description="HAT C-terminal dimerisation" evidence="1">
    <location>
        <begin position="183"/>
        <end position="220"/>
    </location>
</feature>
<dbReference type="Proteomes" id="UP001619887">
    <property type="component" value="Unassembled WGS sequence"/>
</dbReference>
<accession>A0ABD2GS41</accession>
<protein>
    <recommendedName>
        <fullName evidence="1">HAT C-terminal dimerisation domain-containing protein</fullName>
    </recommendedName>
</protein>
<comment type="caution">
    <text evidence="2">The sequence shown here is derived from an EMBL/GenBank/DDBJ whole genome shotgun (WGS) entry which is preliminary data.</text>
</comment>
<name>A0ABD2GS41_PAGBO</name>
<dbReference type="PANTHER" id="PTHR46880">
    <property type="entry name" value="RAS-ASSOCIATING DOMAIN-CONTAINING PROTEIN"/>
    <property type="match status" value="1"/>
</dbReference>
<evidence type="ECO:0000313" key="2">
    <source>
        <dbReference type="EMBL" id="KAL3056623.1"/>
    </source>
</evidence>
<evidence type="ECO:0000259" key="1">
    <source>
        <dbReference type="Pfam" id="PF05699"/>
    </source>
</evidence>
<dbReference type="InterPro" id="IPR008906">
    <property type="entry name" value="HATC_C_dom"/>
</dbReference>
<dbReference type="AlphaFoldDB" id="A0ABD2GS41"/>
<dbReference type="PANTHER" id="PTHR46880:SF5">
    <property type="entry name" value="DUF4371 DOMAIN-CONTAINING PROTEIN"/>
    <property type="match status" value="1"/>
</dbReference>
<proteinExistence type="predicted"/>
<organism evidence="2 3">
    <name type="scientific">Pagothenia borchgrevinki</name>
    <name type="common">Bald rockcod</name>
    <name type="synonym">Trematomus borchgrevinki</name>
    <dbReference type="NCBI Taxonomy" id="8213"/>
    <lineage>
        <taxon>Eukaryota</taxon>
        <taxon>Metazoa</taxon>
        <taxon>Chordata</taxon>
        <taxon>Craniata</taxon>
        <taxon>Vertebrata</taxon>
        <taxon>Euteleostomi</taxon>
        <taxon>Actinopterygii</taxon>
        <taxon>Neopterygii</taxon>
        <taxon>Teleostei</taxon>
        <taxon>Neoteleostei</taxon>
        <taxon>Acanthomorphata</taxon>
        <taxon>Eupercaria</taxon>
        <taxon>Perciformes</taxon>
        <taxon>Notothenioidei</taxon>
        <taxon>Nototheniidae</taxon>
        <taxon>Pagothenia</taxon>
    </lineage>
</organism>